<dbReference type="InterPro" id="IPR052553">
    <property type="entry name" value="CbiG_hydrolase"/>
</dbReference>
<dbReference type="EMBL" id="AP028654">
    <property type="protein sequence ID" value="BEP28066.1"/>
    <property type="molecule type" value="Genomic_DNA"/>
</dbReference>
<evidence type="ECO:0000259" key="1">
    <source>
        <dbReference type="Pfam" id="PF01890"/>
    </source>
</evidence>
<dbReference type="Proteomes" id="UP001321786">
    <property type="component" value="Chromosome"/>
</dbReference>
<dbReference type="InterPro" id="IPR002750">
    <property type="entry name" value="CobE/GbiG_C"/>
</dbReference>
<gene>
    <name evidence="4" type="primary">cbiG</name>
    <name evidence="4" type="ORF">HLPR_03970</name>
</gene>
<evidence type="ECO:0000313" key="5">
    <source>
        <dbReference type="Proteomes" id="UP001321786"/>
    </source>
</evidence>
<dbReference type="NCBIfam" id="NF004466">
    <property type="entry name" value="PRK05788.1-4"/>
    <property type="match status" value="1"/>
</dbReference>
<dbReference type="AlphaFoldDB" id="A0AAU9E0K1"/>
<evidence type="ECO:0000259" key="3">
    <source>
        <dbReference type="Pfam" id="PF11761"/>
    </source>
</evidence>
<dbReference type="InterPro" id="IPR021745">
    <property type="entry name" value="CbiG_mid"/>
</dbReference>
<sequence>MSIEMQNKKVAIFTLTRKGYSLGKKILNLYNNSKLYTLKKYSDDMNLIYDEGFKESVKKEFLNSDLLIFISATGIVVRTIAEFMVSKKTDPAVIAIDDNGNNVISLLSGHIGGANYFAKQIADYIKSNPVITTASDVNGKPSVDMIAIENNLILKDFEKAKLITSMFVNEEDVLCICSDKTLSDTIQKKYNLKIIKNNELNNSLTKVGKLFITNEEIVEGCDEISSILYIKNLVIGLGCKRDTSKEDIISFIKETFKSNNKSLNSIKHIATVDIKENEIGIIETAKEFCRDLIIVSRDEIRNIQDRYIGSDFVYKTIGVRSVSEPVAELTSLEGRFLIKKKIKNGITLSVWEEINE</sequence>
<dbReference type="RefSeq" id="WP_338536413.1">
    <property type="nucleotide sequence ID" value="NZ_AP028654.1"/>
</dbReference>
<dbReference type="InterPro" id="IPR021744">
    <property type="entry name" value="CbiG_N"/>
</dbReference>
<dbReference type="KEGG" id="hprf:HLPR_03970"/>
<dbReference type="PANTHER" id="PTHR37477">
    <property type="entry name" value="COBALT-PRECORRIN-5A HYDROLASE"/>
    <property type="match status" value="1"/>
</dbReference>
<dbReference type="GO" id="GO:0009236">
    <property type="term" value="P:cobalamin biosynthetic process"/>
    <property type="evidence" value="ECO:0007669"/>
    <property type="project" value="InterPro"/>
</dbReference>
<evidence type="ECO:0000313" key="4">
    <source>
        <dbReference type="EMBL" id="BEP28066.1"/>
    </source>
</evidence>
<feature type="domain" description="CobE/GbiG C-terminal" evidence="1">
    <location>
        <begin position="233"/>
        <end position="350"/>
    </location>
</feature>
<dbReference type="SUPFAM" id="SSF159664">
    <property type="entry name" value="CobE/GbiG C-terminal domain-like"/>
    <property type="match status" value="1"/>
</dbReference>
<reference evidence="4 5" key="1">
    <citation type="submission" date="2023-08" db="EMBL/GenBank/DDBJ databases">
        <title>Helicovermis profunda gen. nov., sp. nov., a novel mesophilic, fermentative bacterium within the Bacillota from a deep-sea hydrothermal vent chimney.</title>
        <authorList>
            <person name="Miyazaki U."/>
            <person name="Mizutani D."/>
            <person name="Hashimoto Y."/>
            <person name="Tame A."/>
            <person name="Sawayama S."/>
            <person name="Miyazaki J."/>
            <person name="Takai K."/>
            <person name="Nakagawa S."/>
        </authorList>
    </citation>
    <scope>NUCLEOTIDE SEQUENCE [LARGE SCALE GENOMIC DNA]</scope>
    <source>
        <strain evidence="4 5">S502</strain>
    </source>
</reference>
<keyword evidence="4" id="KW-0378">Hydrolase</keyword>
<dbReference type="InterPro" id="IPR036518">
    <property type="entry name" value="CobE/GbiG_C_sf"/>
</dbReference>
<dbReference type="GO" id="GO:0016787">
    <property type="term" value="F:hydrolase activity"/>
    <property type="evidence" value="ECO:0007669"/>
    <property type="project" value="UniProtKB-KW"/>
</dbReference>
<organism evidence="4 5">
    <name type="scientific">Helicovermis profundi</name>
    <dbReference type="NCBI Taxonomy" id="3065157"/>
    <lineage>
        <taxon>Bacteria</taxon>
        <taxon>Bacillati</taxon>
        <taxon>Bacillota</taxon>
        <taxon>Clostridia</taxon>
        <taxon>Helicovermis</taxon>
    </lineage>
</organism>
<keyword evidence="5" id="KW-1185">Reference proteome</keyword>
<dbReference type="SUPFAM" id="SSF159672">
    <property type="entry name" value="CbiG N-terminal domain-like"/>
    <property type="match status" value="1"/>
</dbReference>
<dbReference type="Gene3D" id="3.40.50.11220">
    <property type="match status" value="1"/>
</dbReference>
<feature type="domain" description="Cobalamin synthesis G N-terminal" evidence="2">
    <location>
        <begin position="57"/>
        <end position="136"/>
    </location>
</feature>
<feature type="domain" description="Cobalamin biosynthesis central region" evidence="3">
    <location>
        <begin position="141"/>
        <end position="216"/>
    </location>
</feature>
<evidence type="ECO:0000259" key="2">
    <source>
        <dbReference type="Pfam" id="PF11760"/>
    </source>
</evidence>
<accession>A0AAU9E0K1</accession>
<dbReference type="Pfam" id="PF11760">
    <property type="entry name" value="CbiG_N"/>
    <property type="match status" value="1"/>
</dbReference>
<proteinExistence type="predicted"/>
<dbReference type="Pfam" id="PF11761">
    <property type="entry name" value="CbiG_mid"/>
    <property type="match status" value="1"/>
</dbReference>
<dbReference type="PANTHER" id="PTHR37477:SF1">
    <property type="entry name" value="COBALT-PRECORRIN-5A HYDROLASE"/>
    <property type="match status" value="1"/>
</dbReference>
<dbReference type="InterPro" id="IPR038029">
    <property type="entry name" value="GbiG_N_sf"/>
</dbReference>
<protein>
    <submittedName>
        <fullName evidence="4">Cobalt-precorrin 5A hydrolase</fullName>
    </submittedName>
</protein>
<dbReference type="Gene3D" id="3.30.420.180">
    <property type="entry name" value="CobE/GbiG C-terminal domain"/>
    <property type="match status" value="1"/>
</dbReference>
<dbReference type="Pfam" id="PF01890">
    <property type="entry name" value="CbiG_C"/>
    <property type="match status" value="1"/>
</dbReference>
<name>A0AAU9E0K1_9FIRM</name>